<reference evidence="1" key="2">
    <citation type="submission" date="2025-09" db="UniProtKB">
        <authorList>
            <consortium name="Ensembl"/>
        </authorList>
    </citation>
    <scope>IDENTIFICATION</scope>
</reference>
<dbReference type="PANTHER" id="PTHR31701">
    <property type="entry name" value="ENDOPLASMIC RETICULUM MEMBRANE-ASSOCIATED RNA DEGRADATION PROTEIN"/>
    <property type="match status" value="1"/>
</dbReference>
<dbReference type="Ensembl" id="ENSPTXT00000014318.1">
    <property type="protein sequence ID" value="ENSPTXP00000013879.1"/>
    <property type="gene ID" value="ENSPTXG00000009666.1"/>
</dbReference>
<name>A0A670YS78_PSETE</name>
<dbReference type="AlphaFoldDB" id="A0A670YS78"/>
<keyword evidence="2" id="KW-1185">Reference proteome</keyword>
<proteinExistence type="predicted"/>
<protein>
    <submittedName>
        <fullName evidence="1">Uncharacterized protein</fullName>
    </submittedName>
</protein>
<reference evidence="1" key="1">
    <citation type="submission" date="2025-08" db="UniProtKB">
        <authorList>
            <consortium name="Ensembl"/>
        </authorList>
    </citation>
    <scope>IDENTIFICATION</scope>
</reference>
<dbReference type="OMA" id="MICQAGF"/>
<dbReference type="InterPro" id="IPR039635">
    <property type="entry name" value="ERMARD"/>
</dbReference>
<dbReference type="GeneTree" id="ENSGT00390000001024"/>
<evidence type="ECO:0000313" key="2">
    <source>
        <dbReference type="Proteomes" id="UP000472273"/>
    </source>
</evidence>
<accession>A0A670YS78</accession>
<dbReference type="PANTHER" id="PTHR31701:SF2">
    <property type="entry name" value="ENDOPLASMIC RETICULUM MEMBRANE-ASSOCIATED RNA DEGRADATION PROTEIN"/>
    <property type="match status" value="1"/>
</dbReference>
<evidence type="ECO:0000313" key="1">
    <source>
        <dbReference type="Ensembl" id="ENSPTXP00000013879.1"/>
    </source>
</evidence>
<organism evidence="1 2">
    <name type="scientific">Pseudonaja textilis</name>
    <name type="common">Eastern brown snake</name>
    <dbReference type="NCBI Taxonomy" id="8673"/>
    <lineage>
        <taxon>Eukaryota</taxon>
        <taxon>Metazoa</taxon>
        <taxon>Chordata</taxon>
        <taxon>Craniata</taxon>
        <taxon>Vertebrata</taxon>
        <taxon>Euteleostomi</taxon>
        <taxon>Lepidosauria</taxon>
        <taxon>Squamata</taxon>
        <taxon>Bifurcata</taxon>
        <taxon>Unidentata</taxon>
        <taxon>Episquamata</taxon>
        <taxon>Toxicofera</taxon>
        <taxon>Serpentes</taxon>
        <taxon>Colubroidea</taxon>
        <taxon>Elapidae</taxon>
        <taxon>Hydrophiinae</taxon>
        <taxon>Pseudonaja</taxon>
    </lineage>
</organism>
<dbReference type="Proteomes" id="UP000472273">
    <property type="component" value="Unplaced"/>
</dbReference>
<sequence length="142" mass="16569">MFLADPPSTCLSPTVYYMICQAGFERKSSCALSSFMCDTGEINWEFITKHIRYGQQDPTLDYINSVRSLGPLCESIHLHLKSLTVEQFENQFVVWLQWTNCPEVGKCWIGLDPCSKFMDEYTYINKYIHTYTFLQRMAFSPM</sequence>